<reference evidence="5" key="1">
    <citation type="submission" date="2023-07" db="EMBL/GenBank/DDBJ databases">
        <title>A chromosome-level genome assembly of Lolium multiflorum.</title>
        <authorList>
            <person name="Chen Y."/>
            <person name="Copetti D."/>
            <person name="Kolliker R."/>
            <person name="Studer B."/>
        </authorList>
    </citation>
    <scope>NUCLEOTIDE SEQUENCE</scope>
    <source>
        <strain evidence="5">02402/16</strain>
        <tissue evidence="5">Leaf</tissue>
    </source>
</reference>
<comment type="caution">
    <text evidence="5">The sequence shown here is derived from an EMBL/GenBank/DDBJ whole genome shotgun (WGS) entry which is preliminary data.</text>
</comment>
<evidence type="ECO:0000256" key="3">
    <source>
        <dbReference type="SAM" id="MobiDB-lite"/>
    </source>
</evidence>
<dbReference type="GO" id="GO:0005681">
    <property type="term" value="C:spliceosomal complex"/>
    <property type="evidence" value="ECO:0007669"/>
    <property type="project" value="TreeGrafter"/>
</dbReference>
<feature type="domain" description="G-patch" evidence="4">
    <location>
        <begin position="208"/>
        <end position="255"/>
    </location>
</feature>
<evidence type="ECO:0000259" key="4">
    <source>
        <dbReference type="PROSITE" id="PS50174"/>
    </source>
</evidence>
<dbReference type="PANTHER" id="PTHR15818:SF2">
    <property type="entry name" value="G-PATCH DOMAIN AND KOW MOTIFS-CONTAINING PROTEIN"/>
    <property type="match status" value="1"/>
</dbReference>
<dbReference type="InterPro" id="IPR000467">
    <property type="entry name" value="G_patch_dom"/>
</dbReference>
<evidence type="ECO:0000313" key="5">
    <source>
        <dbReference type="EMBL" id="KAK1574572.1"/>
    </source>
</evidence>
<feature type="compositionally biased region" description="Basic and acidic residues" evidence="3">
    <location>
        <begin position="254"/>
        <end position="266"/>
    </location>
</feature>
<evidence type="ECO:0000256" key="2">
    <source>
        <dbReference type="ARBA" id="ARBA00023242"/>
    </source>
</evidence>
<comment type="subcellular location">
    <subcellularLocation>
        <location evidence="1">Nucleus</location>
    </subcellularLocation>
</comment>
<proteinExistence type="predicted"/>
<dbReference type="InterPro" id="IPR026822">
    <property type="entry name" value="Spp2/MOS2_G-patch"/>
</dbReference>
<accession>A0AAD8V0A5</accession>
<feature type="compositionally biased region" description="Polar residues" evidence="3">
    <location>
        <begin position="75"/>
        <end position="84"/>
    </location>
</feature>
<feature type="compositionally biased region" description="Polar residues" evidence="3">
    <location>
        <begin position="118"/>
        <end position="130"/>
    </location>
</feature>
<dbReference type="Pfam" id="PF25088">
    <property type="entry name" value="GPKOW_C"/>
    <property type="match status" value="1"/>
</dbReference>
<feature type="region of interest" description="Disordered" evidence="3">
    <location>
        <begin position="244"/>
        <end position="280"/>
    </location>
</feature>
<name>A0AAD8V0A5_LOLMU</name>
<evidence type="ECO:0000256" key="1">
    <source>
        <dbReference type="ARBA" id="ARBA00004123"/>
    </source>
</evidence>
<dbReference type="Proteomes" id="UP001231189">
    <property type="component" value="Unassembled WGS sequence"/>
</dbReference>
<protein>
    <recommendedName>
        <fullName evidence="4">G-patch domain-containing protein</fullName>
    </recommendedName>
</protein>
<gene>
    <name evidence="5" type="ORF">QYE76_048140</name>
</gene>
<dbReference type="SMART" id="SM00443">
    <property type="entry name" value="G_patch"/>
    <property type="match status" value="1"/>
</dbReference>
<dbReference type="PANTHER" id="PTHR15818">
    <property type="entry name" value="G PATCH AND KOW-CONTAINING"/>
    <property type="match status" value="1"/>
</dbReference>
<feature type="compositionally biased region" description="Polar residues" evidence="3">
    <location>
        <begin position="52"/>
        <end position="67"/>
    </location>
</feature>
<dbReference type="GO" id="GO:0000398">
    <property type="term" value="P:mRNA splicing, via spliceosome"/>
    <property type="evidence" value="ECO:0007669"/>
    <property type="project" value="InterPro"/>
</dbReference>
<dbReference type="EMBL" id="JAUUTY010000836">
    <property type="protein sequence ID" value="KAK1574572.1"/>
    <property type="molecule type" value="Genomic_DNA"/>
</dbReference>
<dbReference type="AlphaFoldDB" id="A0AAD8V0A5"/>
<sequence>MEKRMKLSFSIPSKARPSTNPVAGGGFRPNDNRAVLPPLSNSGRLLHPRSGEPTNASTGAGSTNAVLDTSKAPDRTSSSHTSYGLITRNIDPDVKPAVIPPLPNSGRLLIPRSGEPTDASTGPGNTNPVLDTSKPPDNPSSSHTSYGLIVRNKAAAESADAAGEPVTCPVAAHGPSAASGDLMLRRYKEDMAVLPDQPGVEEYDEVPVEGFGAAILAGYGWKEGDAIGRNCAKKEAKVVQYDRRTGPQGLGFDPSKKRDVERRDQMQKVPNARASQQSRTVCGSSNNFKVPYLHSHIRVRVVSKNMGKRLHMMKGRVLDVTGPTTCDIVIDDGSEVVQGVEQDMLETVLPLVNGHALVLCGEHKGVYGRLVQKNFEERIGVLEDADTRDMIPVGLDKIAEYVGDPELIGY</sequence>
<dbReference type="Pfam" id="PF12656">
    <property type="entry name" value="G-patch_2"/>
    <property type="match status" value="1"/>
</dbReference>
<dbReference type="Gene3D" id="2.30.30.140">
    <property type="match status" value="1"/>
</dbReference>
<organism evidence="5 6">
    <name type="scientific">Lolium multiflorum</name>
    <name type="common">Italian ryegrass</name>
    <name type="synonym">Lolium perenne subsp. multiflorum</name>
    <dbReference type="NCBI Taxonomy" id="4521"/>
    <lineage>
        <taxon>Eukaryota</taxon>
        <taxon>Viridiplantae</taxon>
        <taxon>Streptophyta</taxon>
        <taxon>Embryophyta</taxon>
        <taxon>Tracheophyta</taxon>
        <taxon>Spermatophyta</taxon>
        <taxon>Magnoliopsida</taxon>
        <taxon>Liliopsida</taxon>
        <taxon>Poales</taxon>
        <taxon>Poaceae</taxon>
        <taxon>BOP clade</taxon>
        <taxon>Pooideae</taxon>
        <taxon>Poodae</taxon>
        <taxon>Poeae</taxon>
        <taxon>Poeae Chloroplast Group 2 (Poeae type)</taxon>
        <taxon>Loliodinae</taxon>
        <taxon>Loliinae</taxon>
        <taxon>Lolium</taxon>
    </lineage>
</organism>
<evidence type="ECO:0000313" key="6">
    <source>
        <dbReference type="Proteomes" id="UP001231189"/>
    </source>
</evidence>
<feature type="region of interest" description="Disordered" evidence="3">
    <location>
        <begin position="1"/>
        <end position="145"/>
    </location>
</feature>
<keyword evidence="2" id="KW-0539">Nucleus</keyword>
<keyword evidence="6" id="KW-1185">Reference proteome</keyword>
<dbReference type="PROSITE" id="PS50174">
    <property type="entry name" value="G_PATCH"/>
    <property type="match status" value="1"/>
</dbReference>
<dbReference type="InterPro" id="IPR045166">
    <property type="entry name" value="Spp2-like"/>
</dbReference>
<dbReference type="GO" id="GO:0003676">
    <property type="term" value="F:nucleic acid binding"/>
    <property type="evidence" value="ECO:0007669"/>
    <property type="project" value="InterPro"/>
</dbReference>